<evidence type="ECO:0000313" key="2">
    <source>
        <dbReference type="EMBL" id="NKE17881.1"/>
    </source>
</evidence>
<evidence type="ECO:0000313" key="1">
    <source>
        <dbReference type="EMBL" id="MBR0658683.1"/>
    </source>
</evidence>
<evidence type="ECO:0000313" key="4">
    <source>
        <dbReference type="Proteomes" id="UP001138708"/>
    </source>
</evidence>
<dbReference type="Proteomes" id="UP001138708">
    <property type="component" value="Unassembled WGS sequence"/>
</dbReference>
<gene>
    <name evidence="2" type="ORF">GWK15_13090</name>
    <name evidence="1" type="ORF">GXW75_05445</name>
</gene>
<name>A0A9X9WEC3_9PROT</name>
<dbReference type="EMBL" id="JAAEDK010000009">
    <property type="protein sequence ID" value="MBR0658683.1"/>
    <property type="molecule type" value="Genomic_DNA"/>
</dbReference>
<keyword evidence="3" id="KW-1185">Reference proteome</keyword>
<sequence>MTNEIVEFRHPFRIAAHPAALPAGCYRVDTEQEMLDGLSFPAWRLTGMTISRHGLASGRVARPYSITPSELATVLATDAAMRR</sequence>
<reference evidence="1" key="3">
    <citation type="journal article" date="2021" name="Syst. Appl. Microbiol.">
        <title>Roseomonas hellenica sp. nov., isolated from roots of wild-growing Alkanna tinctoria.</title>
        <authorList>
            <person name="Rat A."/>
            <person name="Naranjo H.D."/>
            <person name="Lebbe L."/>
            <person name="Cnockaert M."/>
            <person name="Krigas N."/>
            <person name="Grigoriadou K."/>
            <person name="Maloupa E."/>
            <person name="Willems A."/>
        </authorList>
    </citation>
    <scope>NUCLEOTIDE SEQUENCE</scope>
    <source>
        <strain evidence="1">LMG 31161</strain>
    </source>
</reference>
<comment type="caution">
    <text evidence="1">The sequence shown here is derived from an EMBL/GenBank/DDBJ whole genome shotgun (WGS) entry which is preliminary data.</text>
</comment>
<dbReference type="EMBL" id="JAAVUP010000003">
    <property type="protein sequence ID" value="NKE17881.1"/>
    <property type="molecule type" value="Genomic_DNA"/>
</dbReference>
<reference evidence="1" key="1">
    <citation type="submission" date="2020-01" db="EMBL/GenBank/DDBJ databases">
        <authorList>
            <person name="Rat A."/>
        </authorList>
    </citation>
    <scope>NUCLEOTIDE SEQUENCE</scope>
    <source>
        <strain evidence="1">LMG 31161</strain>
    </source>
</reference>
<proteinExistence type="predicted"/>
<organism evidence="1 4">
    <name type="scientific">Neoroseomonas oryzicola</name>
    <dbReference type="NCBI Taxonomy" id="535904"/>
    <lineage>
        <taxon>Bacteria</taxon>
        <taxon>Pseudomonadati</taxon>
        <taxon>Pseudomonadota</taxon>
        <taxon>Alphaproteobacteria</taxon>
        <taxon>Acetobacterales</taxon>
        <taxon>Acetobacteraceae</taxon>
        <taxon>Neoroseomonas</taxon>
    </lineage>
</organism>
<evidence type="ECO:0000313" key="3">
    <source>
        <dbReference type="Proteomes" id="UP000746741"/>
    </source>
</evidence>
<dbReference type="RefSeq" id="WP_168041777.1">
    <property type="nucleotide sequence ID" value="NZ_JAAEDK010000009.1"/>
</dbReference>
<dbReference type="AlphaFoldDB" id="A0A9X9WEC3"/>
<protein>
    <submittedName>
        <fullName evidence="1">Uncharacterized protein</fullName>
    </submittedName>
</protein>
<reference evidence="2 3" key="2">
    <citation type="submission" date="2020-02" db="EMBL/GenBank/DDBJ databases">
        <authorList>
            <person name="Sun Q."/>
            <person name="Inoue M."/>
        </authorList>
    </citation>
    <scope>NUCLEOTIDE SEQUENCE [LARGE SCALE GENOMIC DNA]</scope>
    <source>
        <strain evidence="2 3">KCTC 22478</strain>
    </source>
</reference>
<dbReference type="Proteomes" id="UP000746741">
    <property type="component" value="Unassembled WGS sequence"/>
</dbReference>
<accession>A0A9X9WEC3</accession>